<reference evidence="6 7" key="1">
    <citation type="journal article" date="2013" name="Genome Announc.">
        <title>Draft Genome Sequence of a Highly Flagellated, Fast-Swimming Archaeon, Methanocaldococcus villosus Strain KIN24-T80 (DSM 22612).</title>
        <authorList>
            <person name="Thennarasu S."/>
            <person name="Polireddy D."/>
            <person name="Antony A."/>
            <person name="Yada M.R."/>
            <person name="Algarawi S."/>
            <person name="Sivakumar N."/>
        </authorList>
    </citation>
    <scope>NUCLEOTIDE SEQUENCE [LARGE SCALE GENOMIC DNA]</scope>
    <source>
        <strain evidence="6 7">KIN24-T80</strain>
    </source>
</reference>
<dbReference type="InterPro" id="IPR053432">
    <property type="entry name" value="THMPT_Glu_ligase"/>
</dbReference>
<dbReference type="InterPro" id="IPR013651">
    <property type="entry name" value="ATP-grasp_RimK-type"/>
</dbReference>
<dbReference type="AlphaFoldDB" id="N6UTY6"/>
<dbReference type="GO" id="GO:0005737">
    <property type="term" value="C:cytoplasm"/>
    <property type="evidence" value="ECO:0007669"/>
    <property type="project" value="TreeGrafter"/>
</dbReference>
<keyword evidence="1" id="KW-0479">Metal-binding</keyword>
<evidence type="ECO:0000313" key="7">
    <source>
        <dbReference type="Proteomes" id="UP000053695"/>
    </source>
</evidence>
<accession>N6UTY6</accession>
<dbReference type="PATRIC" id="fig|1069083.5.peg.1120"/>
<dbReference type="NCBIfam" id="NF040720">
    <property type="entry name" value="MptN_Meth"/>
    <property type="match status" value="1"/>
</dbReference>
<protein>
    <submittedName>
        <fullName evidence="6">30S ribosomal protein S6 modification protein RimK</fullName>
    </submittedName>
</protein>
<keyword evidence="2 4" id="KW-0547">Nucleotide-binding</keyword>
<dbReference type="InterPro" id="IPR013815">
    <property type="entry name" value="ATP_grasp_subdomain_1"/>
</dbReference>
<dbReference type="InterPro" id="IPR011761">
    <property type="entry name" value="ATP-grasp"/>
</dbReference>
<dbReference type="EMBL" id="APMM01000044">
    <property type="protein sequence ID" value="ENN95814.1"/>
    <property type="molecule type" value="Genomic_DNA"/>
</dbReference>
<evidence type="ECO:0000313" key="6">
    <source>
        <dbReference type="EMBL" id="ENN95814.1"/>
    </source>
</evidence>
<evidence type="ECO:0000256" key="2">
    <source>
        <dbReference type="ARBA" id="ARBA00022741"/>
    </source>
</evidence>
<sequence length="289" mass="33424">MKIGIISIERDNVVNDIIESCKKLNVDYKLVNPENIAIGINMDFNIKYFKSSLLNIPIYFVRNLGYDNIFNFDILRYLENFSDIVNPPKGIEFAGNKFLTSMMLEKYNLPQPKTVVTSSISEAIYWIDCFEDVVIKPLIGCRGEGIIRIKKDMTITNKLEKLNKFKEKYKTFYIQEFIQPISNEYKDIRAFVIDDEVFAYYRIGGDNWKNNVSCGAKIEMCRINDELEDLAIKAKEALNLFYAGVDVIESKDGYKVLEVNATPSWEGLKKLNINISDILVKKMIRFSKC</sequence>
<dbReference type="Proteomes" id="UP000053695">
    <property type="component" value="Unassembled WGS sequence"/>
</dbReference>
<keyword evidence="7" id="KW-1185">Reference proteome</keyword>
<dbReference type="GO" id="GO:0005524">
    <property type="term" value="F:ATP binding"/>
    <property type="evidence" value="ECO:0007669"/>
    <property type="project" value="UniProtKB-UniRule"/>
</dbReference>
<feature type="domain" description="ATP-grasp" evidence="5">
    <location>
        <begin position="101"/>
        <end position="288"/>
    </location>
</feature>
<dbReference type="PANTHER" id="PTHR21621">
    <property type="entry name" value="RIBOSOMAL PROTEIN S6 MODIFICATION PROTEIN"/>
    <property type="match status" value="1"/>
</dbReference>
<dbReference type="PROSITE" id="PS50975">
    <property type="entry name" value="ATP_GRASP"/>
    <property type="match status" value="1"/>
</dbReference>
<dbReference type="InterPro" id="IPR004666">
    <property type="entry name" value="Rp_bS6_RimK/Lys_biosynth_LsyX"/>
</dbReference>
<proteinExistence type="predicted"/>
<keyword evidence="3 4" id="KW-0067">ATP-binding</keyword>
<evidence type="ECO:0000256" key="4">
    <source>
        <dbReference type="PROSITE-ProRule" id="PRU00409"/>
    </source>
</evidence>
<dbReference type="Gene3D" id="3.30.470.20">
    <property type="entry name" value="ATP-grasp fold, B domain"/>
    <property type="match status" value="1"/>
</dbReference>
<dbReference type="GO" id="GO:0016879">
    <property type="term" value="F:ligase activity, forming carbon-nitrogen bonds"/>
    <property type="evidence" value="ECO:0007669"/>
    <property type="project" value="TreeGrafter"/>
</dbReference>
<dbReference type="SUPFAM" id="SSF56059">
    <property type="entry name" value="Glutathione synthetase ATP-binding domain-like"/>
    <property type="match status" value="1"/>
</dbReference>
<dbReference type="OrthoDB" id="33241at2157"/>
<dbReference type="Gene3D" id="3.30.1490.20">
    <property type="entry name" value="ATP-grasp fold, A domain"/>
    <property type="match status" value="1"/>
</dbReference>
<comment type="caution">
    <text evidence="6">The sequence shown here is derived from an EMBL/GenBank/DDBJ whole genome shotgun (WGS) entry which is preliminary data.</text>
</comment>
<dbReference type="Gene3D" id="3.40.50.20">
    <property type="match status" value="1"/>
</dbReference>
<dbReference type="STRING" id="1069083.GCA_000371805_01256"/>
<evidence type="ECO:0000259" key="5">
    <source>
        <dbReference type="PROSITE" id="PS50975"/>
    </source>
</evidence>
<dbReference type="GO" id="GO:0046872">
    <property type="term" value="F:metal ion binding"/>
    <property type="evidence" value="ECO:0007669"/>
    <property type="project" value="UniProtKB-KW"/>
</dbReference>
<gene>
    <name evidence="6" type="ORF">J422_05743</name>
</gene>
<dbReference type="PANTHER" id="PTHR21621:SF0">
    <property type="entry name" value="BETA-CITRYLGLUTAMATE SYNTHASE B-RELATED"/>
    <property type="match status" value="1"/>
</dbReference>
<dbReference type="NCBIfam" id="TIGR00768">
    <property type="entry name" value="rimK_fam"/>
    <property type="match status" value="1"/>
</dbReference>
<evidence type="ECO:0000256" key="1">
    <source>
        <dbReference type="ARBA" id="ARBA00022723"/>
    </source>
</evidence>
<dbReference type="Pfam" id="PF08443">
    <property type="entry name" value="RimK"/>
    <property type="match status" value="1"/>
</dbReference>
<name>N6UTY6_9EURY</name>
<dbReference type="RefSeq" id="WP_004592804.1">
    <property type="nucleotide sequence ID" value="NZ_APMM01000044.1"/>
</dbReference>
<organism evidence="6 7">
    <name type="scientific">Methanocaldococcus villosus KIN24-T80</name>
    <dbReference type="NCBI Taxonomy" id="1069083"/>
    <lineage>
        <taxon>Archaea</taxon>
        <taxon>Methanobacteriati</taxon>
        <taxon>Methanobacteriota</taxon>
        <taxon>Methanomada group</taxon>
        <taxon>Methanococci</taxon>
        <taxon>Methanococcales</taxon>
        <taxon>Methanocaldococcaceae</taxon>
        <taxon>Methanocaldococcus</taxon>
    </lineage>
</organism>
<evidence type="ECO:0000256" key="3">
    <source>
        <dbReference type="ARBA" id="ARBA00022840"/>
    </source>
</evidence>